<dbReference type="eggNOG" id="COG1216">
    <property type="taxonomic scope" value="Bacteria"/>
</dbReference>
<dbReference type="HOGENOM" id="CLU_023845_4_1_10"/>
<dbReference type="STRING" id="929556.Solca_2988"/>
<dbReference type="OrthoDB" id="9771846at2"/>
<keyword evidence="3 5" id="KW-0808">Transferase</keyword>
<proteinExistence type="inferred from homology"/>
<dbReference type="RefSeq" id="WP_014681234.1">
    <property type="nucleotide sequence ID" value="NC_017770.1"/>
</dbReference>
<protein>
    <submittedName>
        <fullName evidence="5">Putative glycosyltransferase</fullName>
    </submittedName>
</protein>
<dbReference type="Gene3D" id="3.90.550.10">
    <property type="entry name" value="Spore Coat Polysaccharide Biosynthesis Protein SpsA, Chain A"/>
    <property type="match status" value="1"/>
</dbReference>
<dbReference type="AlphaFoldDB" id="H8KS99"/>
<dbReference type="InterPro" id="IPR029044">
    <property type="entry name" value="Nucleotide-diphossugar_trans"/>
</dbReference>
<reference evidence="5" key="1">
    <citation type="submission" date="2012-02" db="EMBL/GenBank/DDBJ databases">
        <title>The complete genome of Solitalea canadensis DSM 3403.</title>
        <authorList>
            <consortium name="US DOE Joint Genome Institute (JGI-PGF)"/>
            <person name="Lucas S."/>
            <person name="Copeland A."/>
            <person name="Lapidus A."/>
            <person name="Glavina del Rio T."/>
            <person name="Dalin E."/>
            <person name="Tice H."/>
            <person name="Bruce D."/>
            <person name="Goodwin L."/>
            <person name="Pitluck S."/>
            <person name="Peters L."/>
            <person name="Ovchinnikova G."/>
            <person name="Lu M."/>
            <person name="Kyrpides N."/>
            <person name="Mavromatis K."/>
            <person name="Ivanova N."/>
            <person name="Brettin T."/>
            <person name="Detter J.C."/>
            <person name="Han C."/>
            <person name="Larimer F."/>
            <person name="Land M."/>
            <person name="Hauser L."/>
            <person name="Markowitz V."/>
            <person name="Cheng J.-F."/>
            <person name="Hugenholtz P."/>
            <person name="Woyke T."/>
            <person name="Wu D."/>
            <person name="Spring S."/>
            <person name="Schroeder M."/>
            <person name="Kopitz M."/>
            <person name="Brambilla E."/>
            <person name="Klenk H.-P."/>
            <person name="Eisen J.A."/>
        </authorList>
    </citation>
    <scope>NUCLEOTIDE SEQUENCE</scope>
    <source>
        <strain evidence="5">DSM 3403</strain>
    </source>
</reference>
<dbReference type="InterPro" id="IPR001173">
    <property type="entry name" value="Glyco_trans_2-like"/>
</dbReference>
<evidence type="ECO:0000256" key="3">
    <source>
        <dbReference type="ARBA" id="ARBA00022679"/>
    </source>
</evidence>
<dbReference type="Proteomes" id="UP000007590">
    <property type="component" value="Chromosome"/>
</dbReference>
<dbReference type="CDD" id="cd04186">
    <property type="entry name" value="GT_2_like_c"/>
    <property type="match status" value="1"/>
</dbReference>
<dbReference type="Pfam" id="PF00535">
    <property type="entry name" value="Glycos_transf_2"/>
    <property type="match status" value="1"/>
</dbReference>
<dbReference type="PANTHER" id="PTHR43179">
    <property type="entry name" value="RHAMNOSYLTRANSFERASE WBBL"/>
    <property type="match status" value="1"/>
</dbReference>
<dbReference type="PANTHER" id="PTHR43179:SF12">
    <property type="entry name" value="GALACTOFURANOSYLTRANSFERASE GLFT2"/>
    <property type="match status" value="1"/>
</dbReference>
<keyword evidence="2" id="KW-0328">Glycosyltransferase</keyword>
<evidence type="ECO:0000259" key="4">
    <source>
        <dbReference type="Pfam" id="PF00535"/>
    </source>
</evidence>
<sequence>MNNSPLISVLILNWNRLEDTKRAIDSVLTQTYSNIEIILIDNASTEVGTNTLKTLYPQIEYHQLDKNYGCPGGRNIGIKLCKGEFIFFVDNDGILEKNAIKNAYNIFTARKNVGIVAGKVVYQQSLDGELKTPEIKGISYYKAAFSGGVTMHRKSIYDKIGMFNDDFMYGHEETNLSMRIITINQYVYYSDNIILWHKEADSARNKSANFVSTYSNKLVTYWELLPPKQYLIFTLYYLLKYPVDCFKNDCLLLFIKKLPDTFMRVIRARKNSKIKLTSKDHKTFRHLQLNTPSEI</sequence>
<dbReference type="EMBL" id="CP003349">
    <property type="protein sequence ID" value="AFD08007.1"/>
    <property type="molecule type" value="Genomic_DNA"/>
</dbReference>
<evidence type="ECO:0000256" key="1">
    <source>
        <dbReference type="ARBA" id="ARBA00006739"/>
    </source>
</evidence>
<accession>H8KS99</accession>
<evidence type="ECO:0000313" key="6">
    <source>
        <dbReference type="Proteomes" id="UP000007590"/>
    </source>
</evidence>
<dbReference type="SUPFAM" id="SSF53448">
    <property type="entry name" value="Nucleotide-diphospho-sugar transferases"/>
    <property type="match status" value="1"/>
</dbReference>
<evidence type="ECO:0000313" key="5">
    <source>
        <dbReference type="EMBL" id="AFD08007.1"/>
    </source>
</evidence>
<dbReference type="KEGG" id="scn:Solca_2988"/>
<evidence type="ECO:0000256" key="2">
    <source>
        <dbReference type="ARBA" id="ARBA00022676"/>
    </source>
</evidence>
<dbReference type="GO" id="GO:0016757">
    <property type="term" value="F:glycosyltransferase activity"/>
    <property type="evidence" value="ECO:0007669"/>
    <property type="project" value="UniProtKB-KW"/>
</dbReference>
<comment type="similarity">
    <text evidence="1">Belongs to the glycosyltransferase 2 family.</text>
</comment>
<gene>
    <name evidence="5" type="ordered locus">Solca_2988</name>
</gene>
<feature type="domain" description="Glycosyltransferase 2-like" evidence="4">
    <location>
        <begin position="8"/>
        <end position="132"/>
    </location>
</feature>
<name>H8KS99_SOLCM</name>
<organism evidence="5 6">
    <name type="scientific">Solitalea canadensis (strain ATCC 29591 / DSM 3403 / JCM 21819 / LMG 8368 / NBRC 15130 / NCIMB 12057 / USAM 9D)</name>
    <name type="common">Flexibacter canadensis</name>
    <dbReference type="NCBI Taxonomy" id="929556"/>
    <lineage>
        <taxon>Bacteria</taxon>
        <taxon>Pseudomonadati</taxon>
        <taxon>Bacteroidota</taxon>
        <taxon>Sphingobacteriia</taxon>
        <taxon>Sphingobacteriales</taxon>
        <taxon>Sphingobacteriaceae</taxon>
        <taxon>Solitalea</taxon>
    </lineage>
</organism>
<keyword evidence="6" id="KW-1185">Reference proteome</keyword>